<feature type="region of interest" description="Disordered" evidence="1">
    <location>
        <begin position="1"/>
        <end position="32"/>
    </location>
</feature>
<feature type="compositionally biased region" description="Pro residues" evidence="1">
    <location>
        <begin position="19"/>
        <end position="30"/>
    </location>
</feature>
<feature type="compositionally biased region" description="Low complexity" evidence="1">
    <location>
        <begin position="1"/>
        <end position="18"/>
    </location>
</feature>
<evidence type="ECO:0000313" key="3">
    <source>
        <dbReference type="EMBL" id="GMH93025.1"/>
    </source>
</evidence>
<dbReference type="OrthoDB" id="10431280at2759"/>
<feature type="transmembrane region" description="Helical" evidence="2">
    <location>
        <begin position="120"/>
        <end position="140"/>
    </location>
</feature>
<name>A0A9W7BVA2_9STRA</name>
<comment type="caution">
    <text evidence="3">The sequence shown here is derived from an EMBL/GenBank/DDBJ whole genome shotgun (WGS) entry which is preliminary data.</text>
</comment>
<keyword evidence="4" id="KW-1185">Reference proteome</keyword>
<organism evidence="3 4">
    <name type="scientific">Triparma strigata</name>
    <dbReference type="NCBI Taxonomy" id="1606541"/>
    <lineage>
        <taxon>Eukaryota</taxon>
        <taxon>Sar</taxon>
        <taxon>Stramenopiles</taxon>
        <taxon>Ochrophyta</taxon>
        <taxon>Bolidophyceae</taxon>
        <taxon>Parmales</taxon>
        <taxon>Triparmaceae</taxon>
        <taxon>Triparma</taxon>
    </lineage>
</organism>
<dbReference type="EMBL" id="BRXY01000407">
    <property type="protein sequence ID" value="GMH93025.1"/>
    <property type="molecule type" value="Genomic_DNA"/>
</dbReference>
<dbReference type="Proteomes" id="UP001165085">
    <property type="component" value="Unassembled WGS sequence"/>
</dbReference>
<feature type="compositionally biased region" description="Basic and acidic residues" evidence="1">
    <location>
        <begin position="295"/>
        <end position="308"/>
    </location>
</feature>
<reference evidence="4" key="1">
    <citation type="journal article" date="2023" name="Commun. Biol.">
        <title>Genome analysis of Parmales, the sister group of diatoms, reveals the evolutionary specialization of diatoms from phago-mixotrophs to photoautotrophs.</title>
        <authorList>
            <person name="Ban H."/>
            <person name="Sato S."/>
            <person name="Yoshikawa S."/>
            <person name="Yamada K."/>
            <person name="Nakamura Y."/>
            <person name="Ichinomiya M."/>
            <person name="Sato N."/>
            <person name="Blanc-Mathieu R."/>
            <person name="Endo H."/>
            <person name="Kuwata A."/>
            <person name="Ogata H."/>
        </authorList>
    </citation>
    <scope>NUCLEOTIDE SEQUENCE [LARGE SCALE GENOMIC DNA]</scope>
    <source>
        <strain evidence="4">NIES 3701</strain>
    </source>
</reference>
<feature type="transmembrane region" description="Helical" evidence="2">
    <location>
        <begin position="172"/>
        <end position="194"/>
    </location>
</feature>
<keyword evidence="2" id="KW-0472">Membrane</keyword>
<proteinExistence type="predicted"/>
<sequence length="308" mass="34250">MGEITSSTPASSSSSPQTHTPPSPPEPLPVSLPLTTATLKLHNSSHNSLPPPVPPPIKPVHVSQRMFYADGSNRSPTLATLYSPPHHHYNSMEIFLASVVGLIASVLLATHYSVDNVLFHLPPMFAFYLILNLAIVRCIVNQAKEQSLPTSKEYNPDFCQGKPRTHILKMTFFTICLLACMAIYEFITIMRLLINAANPGHHRVGVILTLSFVPFGVGLSGWFGAKFLRRREISYLLGRHNGRYDGNDPQGMIEAEEGGMECNSFDGGDMLDDSFDEIETKQRRLSNPDYELEIEMGRTGERDDKERP</sequence>
<dbReference type="AlphaFoldDB" id="A0A9W7BVA2"/>
<feature type="region of interest" description="Disordered" evidence="1">
    <location>
        <begin position="285"/>
        <end position="308"/>
    </location>
</feature>
<evidence type="ECO:0000256" key="2">
    <source>
        <dbReference type="SAM" id="Phobius"/>
    </source>
</evidence>
<feature type="transmembrane region" description="Helical" evidence="2">
    <location>
        <begin position="206"/>
        <end position="225"/>
    </location>
</feature>
<evidence type="ECO:0000313" key="4">
    <source>
        <dbReference type="Proteomes" id="UP001165085"/>
    </source>
</evidence>
<gene>
    <name evidence="3" type="ORF">TrST_g3842</name>
</gene>
<evidence type="ECO:0000256" key="1">
    <source>
        <dbReference type="SAM" id="MobiDB-lite"/>
    </source>
</evidence>
<keyword evidence="2" id="KW-0812">Transmembrane</keyword>
<protein>
    <submittedName>
        <fullName evidence="3">Uncharacterized protein</fullName>
    </submittedName>
</protein>
<feature type="transmembrane region" description="Helical" evidence="2">
    <location>
        <begin position="94"/>
        <end position="114"/>
    </location>
</feature>
<keyword evidence="2" id="KW-1133">Transmembrane helix</keyword>
<accession>A0A9W7BVA2</accession>